<protein>
    <submittedName>
        <fullName evidence="1">Karyogamy protein</fullName>
    </submittedName>
</protein>
<keyword evidence="2" id="KW-1185">Reference proteome</keyword>
<name>A0ACD0WGQ6_CLALS</name>
<proteinExistence type="predicted"/>
<dbReference type="EMBL" id="CP038485">
    <property type="protein sequence ID" value="QFZ26561.1"/>
    <property type="molecule type" value="Genomic_DNA"/>
</dbReference>
<accession>A0ACD0WGQ6</accession>
<organism evidence="1 2">
    <name type="scientific">Clavispora lusitaniae</name>
    <name type="common">Candida lusitaniae</name>
    <dbReference type="NCBI Taxonomy" id="36911"/>
    <lineage>
        <taxon>Eukaryota</taxon>
        <taxon>Fungi</taxon>
        <taxon>Dikarya</taxon>
        <taxon>Ascomycota</taxon>
        <taxon>Saccharomycotina</taxon>
        <taxon>Pichiomycetes</taxon>
        <taxon>Metschnikowiaceae</taxon>
        <taxon>Clavispora</taxon>
    </lineage>
</organism>
<evidence type="ECO:0000313" key="1">
    <source>
        <dbReference type="EMBL" id="QFZ26561.1"/>
    </source>
</evidence>
<reference evidence="2" key="1">
    <citation type="journal article" date="2019" name="MBio">
        <title>Comparative genomics for the elucidation of multidrug resistance (MDR) in Candida lusitaniae.</title>
        <authorList>
            <person name="Kannan A."/>
            <person name="Asner S.A."/>
            <person name="Trachsel E."/>
            <person name="Kelly S."/>
            <person name="Parker J."/>
            <person name="Sanglard D."/>
        </authorList>
    </citation>
    <scope>NUCLEOTIDE SEQUENCE [LARGE SCALE GENOMIC DNA]</scope>
    <source>
        <strain evidence="2">P1</strain>
    </source>
</reference>
<gene>
    <name evidence="1" type="ORF">EJF14_20466</name>
</gene>
<evidence type="ECO:0000313" key="2">
    <source>
        <dbReference type="Proteomes" id="UP000326582"/>
    </source>
</evidence>
<dbReference type="Proteomes" id="UP000326582">
    <property type="component" value="Chromosome 2"/>
</dbReference>
<sequence>MYSYSKYGTRSFNSASNTHNETSRVQKSSSSNDSSTSANKKQRSSENDYSNHYVHSRTISTRYIRNAQNPMEGYPKLQRLKELKAKQVSNHATTPFGVRIEANQMVPTLNKWVNDYGLQFDVIMIGALVENQFLLPLLNSLPLYKLCAKPGFLFIWSTSANIKQLTGLLNGDRWNKKFRRSEELVFVPIEENSPLFPSGVNDGFHPDHGKNGNGQSLMRRNQWHCWMCITGTVRRSTDSELIHCNVDTDLQIESPASSPTVYSNAVPESIYKVAENFSNSNRRLHIVPCRTGYKLPVKLRKGWVIMSPDVLVNNFDPIEYETQLHSKSYMKYKNSANGQQKQPQYLVPQTSEIDSLRPKSPN</sequence>